<dbReference type="AlphaFoldDB" id="A0A8C0W0D9"/>
<reference evidence="1" key="1">
    <citation type="submission" date="2023-09" db="UniProtKB">
        <authorList>
            <consortium name="Ensembl"/>
        </authorList>
    </citation>
    <scope>IDENTIFICATION</scope>
</reference>
<protein>
    <submittedName>
        <fullName evidence="1">Uncharacterized protein</fullName>
    </submittedName>
</protein>
<name>A0A8C0W0D9_CASCN</name>
<sequence>MLLNGVIKTKTKTAKIRFLEKRELNLSENIKNATVLKGRNANETVESVLKKFKKVEKTRYINTT</sequence>
<evidence type="ECO:0000313" key="1">
    <source>
        <dbReference type="Ensembl" id="ENSCCNP00000002845.1"/>
    </source>
</evidence>
<proteinExistence type="predicted"/>
<accession>A0A8C0W0D9</accession>
<organism evidence="1">
    <name type="scientific">Castor canadensis</name>
    <name type="common">American beaver</name>
    <dbReference type="NCBI Taxonomy" id="51338"/>
    <lineage>
        <taxon>Eukaryota</taxon>
        <taxon>Metazoa</taxon>
        <taxon>Chordata</taxon>
        <taxon>Craniata</taxon>
        <taxon>Vertebrata</taxon>
        <taxon>Euteleostomi</taxon>
        <taxon>Mammalia</taxon>
        <taxon>Eutheria</taxon>
        <taxon>Euarchontoglires</taxon>
        <taxon>Glires</taxon>
        <taxon>Rodentia</taxon>
        <taxon>Castorimorpha</taxon>
        <taxon>Castoridae</taxon>
        <taxon>Castor</taxon>
    </lineage>
</organism>
<dbReference type="Ensembl" id="ENSCCNT00000003765.1">
    <property type="protein sequence ID" value="ENSCCNP00000002845.1"/>
    <property type="gene ID" value="ENSCCNG00000003097.1"/>
</dbReference>